<evidence type="ECO:0000256" key="1">
    <source>
        <dbReference type="ARBA" id="ARBA00008791"/>
    </source>
</evidence>
<keyword evidence="5" id="KW-1185">Reference proteome</keyword>
<comment type="similarity">
    <text evidence="1 2">Belongs to the universal stress protein A family.</text>
</comment>
<dbReference type="Gene3D" id="3.40.50.620">
    <property type="entry name" value="HUPs"/>
    <property type="match status" value="1"/>
</dbReference>
<gene>
    <name evidence="4" type="ORF">DSCA_00430</name>
</gene>
<dbReference type="CDD" id="cd00293">
    <property type="entry name" value="USP-like"/>
    <property type="match status" value="1"/>
</dbReference>
<evidence type="ECO:0000313" key="4">
    <source>
        <dbReference type="EMBL" id="BBO66113.1"/>
    </source>
</evidence>
<evidence type="ECO:0000259" key="3">
    <source>
        <dbReference type="Pfam" id="PF00582"/>
    </source>
</evidence>
<dbReference type="EMBL" id="AP021874">
    <property type="protein sequence ID" value="BBO66113.1"/>
    <property type="molecule type" value="Genomic_DNA"/>
</dbReference>
<dbReference type="PANTHER" id="PTHR46268">
    <property type="entry name" value="STRESS RESPONSE PROTEIN NHAX"/>
    <property type="match status" value="1"/>
</dbReference>
<organism evidence="4 5">
    <name type="scientific">Desulfosarcina alkanivorans</name>
    <dbReference type="NCBI Taxonomy" id="571177"/>
    <lineage>
        <taxon>Bacteria</taxon>
        <taxon>Pseudomonadati</taxon>
        <taxon>Thermodesulfobacteriota</taxon>
        <taxon>Desulfobacteria</taxon>
        <taxon>Desulfobacterales</taxon>
        <taxon>Desulfosarcinaceae</taxon>
        <taxon>Desulfosarcina</taxon>
    </lineage>
</organism>
<dbReference type="PIRSF" id="PIRSF006276">
    <property type="entry name" value="UspA"/>
    <property type="match status" value="1"/>
</dbReference>
<dbReference type="InterPro" id="IPR006016">
    <property type="entry name" value="UspA"/>
</dbReference>
<dbReference type="InterPro" id="IPR006015">
    <property type="entry name" value="Universal_stress_UspA"/>
</dbReference>
<evidence type="ECO:0000256" key="2">
    <source>
        <dbReference type="PIRNR" id="PIRNR006276"/>
    </source>
</evidence>
<evidence type="ECO:0000313" key="5">
    <source>
        <dbReference type="Proteomes" id="UP000427906"/>
    </source>
</evidence>
<proteinExistence type="inferred from homology"/>
<dbReference type="PANTHER" id="PTHR46268:SF22">
    <property type="entry name" value="SENSOR PROTEIN KDPD-RELATED"/>
    <property type="match status" value="1"/>
</dbReference>
<dbReference type="InterPro" id="IPR014729">
    <property type="entry name" value="Rossmann-like_a/b/a_fold"/>
</dbReference>
<keyword evidence="2" id="KW-0963">Cytoplasm</keyword>
<dbReference type="RefSeq" id="WP_155314535.1">
    <property type="nucleotide sequence ID" value="NZ_AP021874.1"/>
</dbReference>
<reference evidence="4 5" key="1">
    <citation type="submission" date="2019-11" db="EMBL/GenBank/DDBJ databases">
        <title>Comparative genomics of hydrocarbon-degrading Desulfosarcina strains.</title>
        <authorList>
            <person name="Watanabe M."/>
            <person name="Kojima H."/>
            <person name="Fukui M."/>
        </authorList>
    </citation>
    <scope>NUCLEOTIDE SEQUENCE [LARGE SCALE GENOMIC DNA]</scope>
    <source>
        <strain evidence="4 5">PL12</strain>
    </source>
</reference>
<dbReference type="GO" id="GO:0005737">
    <property type="term" value="C:cytoplasm"/>
    <property type="evidence" value="ECO:0007669"/>
    <property type="project" value="UniProtKB-SubCell"/>
</dbReference>
<dbReference type="OrthoDB" id="9788959at2"/>
<dbReference type="AlphaFoldDB" id="A0A5K7YC00"/>
<name>A0A5K7YC00_9BACT</name>
<accession>A0A5K7YC00</accession>
<dbReference type="SUPFAM" id="SSF52402">
    <property type="entry name" value="Adenine nucleotide alpha hydrolases-like"/>
    <property type="match status" value="1"/>
</dbReference>
<comment type="subcellular location">
    <subcellularLocation>
        <location evidence="2">Cytoplasm</location>
    </subcellularLocation>
</comment>
<dbReference type="KEGG" id="dalk:DSCA_00430"/>
<dbReference type="Proteomes" id="UP000427906">
    <property type="component" value="Chromosome"/>
</dbReference>
<feature type="domain" description="UspA" evidence="3">
    <location>
        <begin position="5"/>
        <end position="150"/>
    </location>
</feature>
<dbReference type="Pfam" id="PF00582">
    <property type="entry name" value="Usp"/>
    <property type="match status" value="1"/>
</dbReference>
<protein>
    <recommendedName>
        <fullName evidence="2">Universal stress protein</fullName>
    </recommendedName>
</protein>
<dbReference type="PRINTS" id="PR01438">
    <property type="entry name" value="UNVRSLSTRESS"/>
</dbReference>
<sequence length="154" mass="17010">MKNITRILCPVDFSEPSHAALKFAVELAEHFSAKPILFHAITEIDLTPSPSHTLTQHIMDQIPQIMQQMKENAQRAIQELIDSLIEDRVQSLKLVEIGNPPTSIVNVAKDVKADLIIMATHGRSGVKGLFFGSVAEKVVRTADCPVLTIKHQPV</sequence>